<feature type="domain" description="EGF-like" evidence="2">
    <location>
        <begin position="370"/>
        <end position="406"/>
    </location>
</feature>
<dbReference type="SMART" id="SM00181">
    <property type="entry name" value="EGF"/>
    <property type="match status" value="12"/>
</dbReference>
<feature type="domain" description="EGF-like" evidence="2">
    <location>
        <begin position="523"/>
        <end position="565"/>
    </location>
</feature>
<dbReference type="InterPro" id="IPR009030">
    <property type="entry name" value="Growth_fac_rcpt_cys_sf"/>
</dbReference>
<feature type="domain" description="EGF-like" evidence="2">
    <location>
        <begin position="16"/>
        <end position="48"/>
    </location>
</feature>
<dbReference type="EMBL" id="KB932210">
    <property type="protein sequence ID" value="KCV68119.1"/>
    <property type="molecule type" value="Genomic_DNA"/>
</dbReference>
<dbReference type="eggNOG" id="KOG3525">
    <property type="taxonomic scope" value="Eukaryota"/>
</dbReference>
<keyword evidence="1" id="KW-0812">Transmembrane</keyword>
<feature type="domain" description="EGF-like" evidence="2">
    <location>
        <begin position="676"/>
        <end position="734"/>
    </location>
</feature>
<dbReference type="CDD" id="cd00064">
    <property type="entry name" value="FU"/>
    <property type="match status" value="1"/>
</dbReference>
<dbReference type="GeneID" id="20530102"/>
<dbReference type="InterPro" id="IPR000742">
    <property type="entry name" value="EGF"/>
</dbReference>
<feature type="domain" description="EGF-like" evidence="2">
    <location>
        <begin position="581"/>
        <end position="610"/>
    </location>
</feature>
<proteinExistence type="predicted"/>
<dbReference type="PANTHER" id="PTHR15332:SF175">
    <property type="entry name" value="PROPROTEIN CONVERTASE SUBTILISIN_KEXIN TYPE 5-LIKE"/>
    <property type="match status" value="1"/>
</dbReference>
<dbReference type="OrthoDB" id="300641at2759"/>
<dbReference type="SUPFAM" id="SSF57184">
    <property type="entry name" value="Growth factor receptor domain"/>
    <property type="match status" value="7"/>
</dbReference>
<dbReference type="AlphaFoldDB" id="A0A058Z1G6"/>
<dbReference type="PANTHER" id="PTHR15332">
    <property type="entry name" value="PROPROTEIN CONVERTASE SUBTILISIN_KEXIN TYPE 5-LIKE"/>
    <property type="match status" value="1"/>
</dbReference>
<dbReference type="RefSeq" id="XP_009497493.1">
    <property type="nucleotide sequence ID" value="XM_009499218.1"/>
</dbReference>
<dbReference type="OMA" id="PRECTEC"/>
<dbReference type="Gene3D" id="2.10.220.10">
    <property type="entry name" value="Hormone Receptor, Insulin-like Growth Factor Receptor 1, Chain A, domain 2"/>
    <property type="match status" value="10"/>
</dbReference>
<reference evidence="3" key="1">
    <citation type="submission" date="2013-04" db="EMBL/GenBank/DDBJ databases">
        <title>The Genome Sequence of Fonticula alba ATCC 38817.</title>
        <authorList>
            <consortium name="The Broad Institute Genomics Platform"/>
            <person name="Russ C."/>
            <person name="Cuomo C."/>
            <person name="Burger G."/>
            <person name="Gray M.W."/>
            <person name="Holland P.W.H."/>
            <person name="King N."/>
            <person name="Lang F.B.F."/>
            <person name="Roger A.J."/>
            <person name="Ruiz-Trillo I."/>
            <person name="Brown M."/>
            <person name="Walker B."/>
            <person name="Young S."/>
            <person name="Zeng Q."/>
            <person name="Gargeya S."/>
            <person name="Fitzgerald M."/>
            <person name="Haas B."/>
            <person name="Abouelleil A."/>
            <person name="Allen A.W."/>
            <person name="Alvarado L."/>
            <person name="Arachchi H.M."/>
            <person name="Berlin A.M."/>
            <person name="Chapman S.B."/>
            <person name="Gainer-Dewar J."/>
            <person name="Goldberg J."/>
            <person name="Griggs A."/>
            <person name="Gujja S."/>
            <person name="Hansen M."/>
            <person name="Howarth C."/>
            <person name="Imamovic A."/>
            <person name="Ireland A."/>
            <person name="Larimer J."/>
            <person name="McCowan C."/>
            <person name="Murphy C."/>
            <person name="Pearson M."/>
            <person name="Poon T.W."/>
            <person name="Priest M."/>
            <person name="Roberts A."/>
            <person name="Saif S."/>
            <person name="Shea T."/>
            <person name="Sisk P."/>
            <person name="Sykes S."/>
            <person name="Wortman J."/>
            <person name="Nusbaum C."/>
            <person name="Birren B."/>
        </authorList>
    </citation>
    <scope>NUCLEOTIDE SEQUENCE [LARGE SCALE GENOMIC DNA]</scope>
    <source>
        <strain evidence="3">ATCC 38817</strain>
    </source>
</reference>
<evidence type="ECO:0000259" key="2">
    <source>
        <dbReference type="SMART" id="SM00181"/>
    </source>
</evidence>
<keyword evidence="1" id="KW-0472">Membrane</keyword>
<evidence type="ECO:0000256" key="1">
    <source>
        <dbReference type="SAM" id="Phobius"/>
    </source>
</evidence>
<feature type="domain" description="EGF-like" evidence="2">
    <location>
        <begin position="427"/>
        <end position="457"/>
    </location>
</feature>
<name>A0A058Z1G6_FONAL</name>
<dbReference type="SMART" id="SM00261">
    <property type="entry name" value="FU"/>
    <property type="match status" value="15"/>
</dbReference>
<evidence type="ECO:0000313" key="4">
    <source>
        <dbReference type="Proteomes" id="UP000030693"/>
    </source>
</evidence>
<keyword evidence="1" id="KW-1133">Transmembrane helix</keyword>
<dbReference type="Proteomes" id="UP000030693">
    <property type="component" value="Unassembled WGS sequence"/>
</dbReference>
<feature type="domain" description="EGF-like" evidence="2">
    <location>
        <begin position="627"/>
        <end position="659"/>
    </location>
</feature>
<feature type="domain" description="EGF-like" evidence="2">
    <location>
        <begin position="333"/>
        <end position="364"/>
    </location>
</feature>
<gene>
    <name evidence="3" type="ORF">H696_05377</name>
</gene>
<feature type="domain" description="EGF-like" evidence="2">
    <location>
        <begin position="242"/>
        <end position="274"/>
    </location>
</feature>
<feature type="domain" description="EGF-like" evidence="2">
    <location>
        <begin position="479"/>
        <end position="522"/>
    </location>
</feature>
<feature type="transmembrane region" description="Helical" evidence="1">
    <location>
        <begin position="848"/>
        <end position="869"/>
    </location>
</feature>
<feature type="domain" description="EGF-like" evidence="2">
    <location>
        <begin position="118"/>
        <end position="149"/>
    </location>
</feature>
<keyword evidence="4" id="KW-1185">Reference proteome</keyword>
<protein>
    <recommendedName>
        <fullName evidence="2">EGF-like domain-containing protein</fullName>
    </recommendedName>
</protein>
<dbReference type="InterPro" id="IPR006212">
    <property type="entry name" value="Furin_repeat"/>
</dbReference>
<organism evidence="3">
    <name type="scientific">Fonticula alba</name>
    <name type="common">Slime mold</name>
    <dbReference type="NCBI Taxonomy" id="691883"/>
    <lineage>
        <taxon>Eukaryota</taxon>
        <taxon>Rotosphaerida</taxon>
        <taxon>Fonticulaceae</taxon>
        <taxon>Fonticula</taxon>
    </lineage>
</organism>
<feature type="domain" description="EGF-like" evidence="2">
    <location>
        <begin position="275"/>
        <end position="305"/>
    </location>
</feature>
<evidence type="ECO:0000313" key="3">
    <source>
        <dbReference type="EMBL" id="KCV68119.1"/>
    </source>
</evidence>
<accession>A0A058Z1G6</accession>
<sequence>MPSIAVIFEDEPACIDCHPNCQACDLAKPRECTECAPGLVLRADSTCQRTCGSGARASFDLAAGRSVCVPCPAGCVACDADGSCTACGTQLHLSPTGQCEVACPAGTTTILGTQVCAECAPNCDTCLGTGSHQCDFCATGYVAMHGECRSACPAGPAWASSSGACARLPVNCTDMVDGVCAGCAPGFFLMDKACVPCPSGCAACTFGTCTACQAGLFLRDGACQAICPSKTFADAAQRRCQACDGSCAECTGPLAGDCASCPAGRYLSSTNTCLPCVGANCAFCSQGQTCDRCEPGFWRHDGQCIGGNSCPAGYGPLPDMGNLAATQERICGPCHPTCGRCSGPGADQCTDCSEGLTLVAGTCTCPVDGACRTGCPAGCSVCDATGTACLRCDAGRLLDHAARACLGPGVTACPAGTYDDNQDGCRACPTANCHTCGPDGVCSRCASGFLLSGQACVAECPRGQQADGAGQCTAIPVAGCATAVGGKCTACLGDARLRDDGMACVTACPAGQAFNRPANTCDACPAGCLIDQCIAYTDSLGGGQEVLACKACPQGRVLARDGTCQAACPAGEFPKAGACIECHPSCGTCADGTTCLGCPAGKVLLEGACLDQQPTMTYVTTAGALARCPAGCDECEDGTGACDACTHGYFLLPAERTCVLGGCPAGSLQDNGTCRPCPSRCQRCRVDDGTLAGSSAGASSSASGSGAQGSGSGAGELVCELCQAPFYLHEGACVDACPARTYPAPADPDDMSQTVAGVCGPCADGCASCNCGAATGCCLSCQPDRVLLNLGCALDTCPERFFEIDGGGLDRACASCFNQCLECTSPEKADCDKWHPNYGKAMRLLTQALIIIAVIIGVFVIIGVGACIYRYKKHHVGKKGSSTSFEMS</sequence>